<gene>
    <name evidence="1" type="ORF">EVAR_25387_1</name>
</gene>
<evidence type="ECO:0000313" key="1">
    <source>
        <dbReference type="EMBL" id="GBP33786.1"/>
    </source>
</evidence>
<organism evidence="1 2">
    <name type="scientific">Eumeta variegata</name>
    <name type="common">Bagworm moth</name>
    <name type="synonym">Eumeta japonica</name>
    <dbReference type="NCBI Taxonomy" id="151549"/>
    <lineage>
        <taxon>Eukaryota</taxon>
        <taxon>Metazoa</taxon>
        <taxon>Ecdysozoa</taxon>
        <taxon>Arthropoda</taxon>
        <taxon>Hexapoda</taxon>
        <taxon>Insecta</taxon>
        <taxon>Pterygota</taxon>
        <taxon>Neoptera</taxon>
        <taxon>Endopterygota</taxon>
        <taxon>Lepidoptera</taxon>
        <taxon>Glossata</taxon>
        <taxon>Ditrysia</taxon>
        <taxon>Tineoidea</taxon>
        <taxon>Psychidae</taxon>
        <taxon>Oiketicinae</taxon>
        <taxon>Eumeta</taxon>
    </lineage>
</organism>
<comment type="caution">
    <text evidence="1">The sequence shown here is derived from an EMBL/GenBank/DDBJ whole genome shotgun (WGS) entry which is preliminary data.</text>
</comment>
<dbReference type="AlphaFoldDB" id="A0A4C1V5Y5"/>
<name>A0A4C1V5Y5_EUMVA</name>
<dbReference type="Proteomes" id="UP000299102">
    <property type="component" value="Unassembled WGS sequence"/>
</dbReference>
<dbReference type="EMBL" id="BGZK01000279">
    <property type="protein sequence ID" value="GBP33786.1"/>
    <property type="molecule type" value="Genomic_DNA"/>
</dbReference>
<keyword evidence="2" id="KW-1185">Reference proteome</keyword>
<accession>A0A4C1V5Y5</accession>
<proteinExistence type="predicted"/>
<evidence type="ECO:0000313" key="2">
    <source>
        <dbReference type="Proteomes" id="UP000299102"/>
    </source>
</evidence>
<protein>
    <submittedName>
        <fullName evidence="1">Uncharacterized protein</fullName>
    </submittedName>
</protein>
<sequence>MVAGLVLRMYQSATCSRIKRFLNCELKSLSCQFVTGGQANYQPAFRLKADSEQFEEANEHAIFRKVTAAHGHSQPHRKHRCVGGVLNRNRISDGAWSGLMGLDHRNSTHGFNDPAGEMCPPLRFSLKDLDFKPPRRSRDQVRSVVGNK</sequence>
<reference evidence="1 2" key="1">
    <citation type="journal article" date="2019" name="Commun. Biol.">
        <title>The bagworm genome reveals a unique fibroin gene that provides high tensile strength.</title>
        <authorList>
            <person name="Kono N."/>
            <person name="Nakamura H."/>
            <person name="Ohtoshi R."/>
            <person name="Tomita M."/>
            <person name="Numata K."/>
            <person name="Arakawa K."/>
        </authorList>
    </citation>
    <scope>NUCLEOTIDE SEQUENCE [LARGE SCALE GENOMIC DNA]</scope>
</reference>